<proteinExistence type="predicted"/>
<dbReference type="AlphaFoldDB" id="A0A6A4QH08"/>
<sequence>MFVNVDVVECFRAALRLFKTRHNPFSKTLYPTFSSVFIYFLVVVLCNDRLSLFFDLNELLNIILLFLSF</sequence>
<gene>
    <name evidence="2" type="ORF">Lalb_Chr05g0212671</name>
</gene>
<accession>A0A6A4QH08</accession>
<organism evidence="2 3">
    <name type="scientific">Lupinus albus</name>
    <name type="common">White lupine</name>
    <name type="synonym">Lupinus termis</name>
    <dbReference type="NCBI Taxonomy" id="3870"/>
    <lineage>
        <taxon>Eukaryota</taxon>
        <taxon>Viridiplantae</taxon>
        <taxon>Streptophyta</taxon>
        <taxon>Embryophyta</taxon>
        <taxon>Tracheophyta</taxon>
        <taxon>Spermatophyta</taxon>
        <taxon>Magnoliopsida</taxon>
        <taxon>eudicotyledons</taxon>
        <taxon>Gunneridae</taxon>
        <taxon>Pentapetalae</taxon>
        <taxon>rosids</taxon>
        <taxon>fabids</taxon>
        <taxon>Fabales</taxon>
        <taxon>Fabaceae</taxon>
        <taxon>Papilionoideae</taxon>
        <taxon>50 kb inversion clade</taxon>
        <taxon>genistoids sensu lato</taxon>
        <taxon>core genistoids</taxon>
        <taxon>Genisteae</taxon>
        <taxon>Lupinus</taxon>
    </lineage>
</organism>
<feature type="transmembrane region" description="Helical" evidence="1">
    <location>
        <begin position="28"/>
        <end position="46"/>
    </location>
</feature>
<evidence type="ECO:0000313" key="3">
    <source>
        <dbReference type="Proteomes" id="UP000447434"/>
    </source>
</evidence>
<keyword evidence="1" id="KW-1133">Transmembrane helix</keyword>
<reference evidence="3" key="1">
    <citation type="journal article" date="2020" name="Nat. Commun.">
        <title>Genome sequence of the cluster root forming white lupin.</title>
        <authorList>
            <person name="Hufnagel B."/>
            <person name="Marques A."/>
            <person name="Soriano A."/>
            <person name="Marques L."/>
            <person name="Divol F."/>
            <person name="Doumas P."/>
            <person name="Sallet E."/>
            <person name="Mancinotti D."/>
            <person name="Carrere S."/>
            <person name="Marande W."/>
            <person name="Arribat S."/>
            <person name="Keller J."/>
            <person name="Huneau C."/>
            <person name="Blein T."/>
            <person name="Aime D."/>
            <person name="Laguerre M."/>
            <person name="Taylor J."/>
            <person name="Schubert V."/>
            <person name="Nelson M."/>
            <person name="Geu-Flores F."/>
            <person name="Crespi M."/>
            <person name="Gallardo-Guerrero K."/>
            <person name="Delaux P.-M."/>
            <person name="Salse J."/>
            <person name="Berges H."/>
            <person name="Guyot R."/>
            <person name="Gouzy J."/>
            <person name="Peret B."/>
        </authorList>
    </citation>
    <scope>NUCLEOTIDE SEQUENCE [LARGE SCALE GENOMIC DNA]</scope>
    <source>
        <strain evidence="3">cv. Amiga</strain>
    </source>
</reference>
<keyword evidence="1" id="KW-0812">Transmembrane</keyword>
<keyword evidence="1" id="KW-0472">Membrane</keyword>
<dbReference type="Proteomes" id="UP000447434">
    <property type="component" value="Chromosome 5"/>
</dbReference>
<comment type="caution">
    <text evidence="2">The sequence shown here is derived from an EMBL/GenBank/DDBJ whole genome shotgun (WGS) entry which is preliminary data.</text>
</comment>
<evidence type="ECO:0000313" key="2">
    <source>
        <dbReference type="EMBL" id="KAE9612973.1"/>
    </source>
</evidence>
<name>A0A6A4QH08_LUPAL</name>
<evidence type="ECO:0000256" key="1">
    <source>
        <dbReference type="SAM" id="Phobius"/>
    </source>
</evidence>
<protein>
    <submittedName>
        <fullName evidence="2">Uncharacterized protein</fullName>
    </submittedName>
</protein>
<keyword evidence="3" id="KW-1185">Reference proteome</keyword>
<dbReference type="EMBL" id="WOCE01000005">
    <property type="protein sequence ID" value="KAE9612973.1"/>
    <property type="molecule type" value="Genomic_DNA"/>
</dbReference>